<dbReference type="STRING" id="584708.Apau_0475"/>
<keyword evidence="4" id="KW-1185">Reference proteome</keyword>
<dbReference type="SUPFAM" id="SSF50341">
    <property type="entry name" value="CheW-like"/>
    <property type="match status" value="1"/>
</dbReference>
<accession>E3CZX7</accession>
<protein>
    <submittedName>
        <fullName evidence="3">CheW protein</fullName>
    </submittedName>
</protein>
<dbReference type="Gene3D" id="2.30.30.40">
    <property type="entry name" value="SH3 Domains"/>
    <property type="match status" value="1"/>
</dbReference>
<reference evidence="3 4" key="1">
    <citation type="journal article" date="2010" name="Stand. Genomic Sci.">
        <title>Non-contiguous finished genome sequence of Aminomonas paucivorans type strain (GLU-3).</title>
        <authorList>
            <person name="Pitluck S."/>
            <person name="Yasawong M."/>
            <person name="Held B."/>
            <person name="Lapidus A."/>
            <person name="Nolan M."/>
            <person name="Copeland A."/>
            <person name="Lucas S."/>
            <person name="Del Rio T.G."/>
            <person name="Tice H."/>
            <person name="Cheng J.F."/>
            <person name="Chertkov O."/>
            <person name="Goodwin L."/>
            <person name="Tapia R."/>
            <person name="Han C."/>
            <person name="Liolios K."/>
            <person name="Ivanova N."/>
            <person name="Mavromatis K."/>
            <person name="Ovchinnikova G."/>
            <person name="Pati A."/>
            <person name="Chen A."/>
            <person name="Palaniappan K."/>
            <person name="Land M."/>
            <person name="Hauser L."/>
            <person name="Chang Y.J."/>
            <person name="Jeffries C.D."/>
            <person name="Pukall R."/>
            <person name="Spring S."/>
            <person name="Rohde M."/>
            <person name="Sikorski J."/>
            <person name="Goker M."/>
            <person name="Woyke T."/>
            <person name="Bristow J."/>
            <person name="Eisen J.A."/>
            <person name="Markowitz V."/>
            <person name="Hugenholtz P."/>
            <person name="Kyrpides N.C."/>
            <person name="Klenk H.P."/>
        </authorList>
    </citation>
    <scope>NUCLEOTIDE SEQUENCE [LARGE SCALE GENOMIC DNA]</scope>
    <source>
        <strain evidence="3 4">DSM 12260</strain>
    </source>
</reference>
<feature type="domain" description="CheW-like" evidence="2">
    <location>
        <begin position="40"/>
        <end position="173"/>
    </location>
</feature>
<evidence type="ECO:0000313" key="4">
    <source>
        <dbReference type="Proteomes" id="UP000005096"/>
    </source>
</evidence>
<dbReference type="GO" id="GO:0006935">
    <property type="term" value="P:chemotaxis"/>
    <property type="evidence" value="ECO:0007669"/>
    <property type="project" value="InterPro"/>
</dbReference>
<dbReference type="GO" id="GO:0007165">
    <property type="term" value="P:signal transduction"/>
    <property type="evidence" value="ECO:0007669"/>
    <property type="project" value="InterPro"/>
</dbReference>
<name>E3CZX7_9BACT</name>
<evidence type="ECO:0000259" key="2">
    <source>
        <dbReference type="PROSITE" id="PS50851"/>
    </source>
</evidence>
<dbReference type="EMBL" id="CM001022">
    <property type="protein sequence ID" value="EFQ22909.1"/>
    <property type="molecule type" value="Genomic_DNA"/>
</dbReference>
<dbReference type="HOGENOM" id="CLU_048995_4_0_0"/>
<gene>
    <name evidence="3" type="ORF">Apau_0475</name>
</gene>
<dbReference type="Gene3D" id="2.40.50.180">
    <property type="entry name" value="CheA-289, Domain 4"/>
    <property type="match status" value="1"/>
</dbReference>
<dbReference type="Proteomes" id="UP000005096">
    <property type="component" value="Chromosome"/>
</dbReference>
<dbReference type="GO" id="GO:0005829">
    <property type="term" value="C:cytosol"/>
    <property type="evidence" value="ECO:0007669"/>
    <property type="project" value="TreeGrafter"/>
</dbReference>
<feature type="region of interest" description="Disordered" evidence="1">
    <location>
        <begin position="174"/>
        <end position="195"/>
    </location>
</feature>
<proteinExistence type="predicted"/>
<evidence type="ECO:0000256" key="1">
    <source>
        <dbReference type="SAM" id="MobiDB-lite"/>
    </source>
</evidence>
<dbReference type="SMART" id="SM00260">
    <property type="entry name" value="CheW"/>
    <property type="match status" value="1"/>
</dbReference>
<dbReference type="PaxDb" id="584708-Apau_0475"/>
<dbReference type="InterPro" id="IPR036061">
    <property type="entry name" value="CheW-like_dom_sf"/>
</dbReference>
<dbReference type="InterPro" id="IPR039315">
    <property type="entry name" value="CheW"/>
</dbReference>
<dbReference type="RefSeq" id="WP_006300062.1">
    <property type="nucleotide sequence ID" value="NZ_CM001022.1"/>
</dbReference>
<sequence length="195" mass="21067">MDHPMHPPGQDSPSLRRARILRERAERLAREEPPAPEGALLDVVAFPLGGEPFAVGALHVGEVLPLRGVTPLPGTPPFVAGILNLRGTLVSLVDLRVLLHMPREEEARMGVILRGKGMEFGLVTEGLLGTRRVPVEQIRPAPPGTGDPWGLILGIWEDLILLDGARLLAEPSLVVDDAPDPGGNTTTRREGEERR</sequence>
<dbReference type="PANTHER" id="PTHR22617:SF43">
    <property type="entry name" value="PROTEIN PILI"/>
    <property type="match status" value="1"/>
</dbReference>
<dbReference type="PROSITE" id="PS50851">
    <property type="entry name" value="CHEW"/>
    <property type="match status" value="1"/>
</dbReference>
<dbReference type="InterPro" id="IPR002545">
    <property type="entry name" value="CheW-lke_dom"/>
</dbReference>
<dbReference type="AlphaFoldDB" id="E3CZX7"/>
<dbReference type="Pfam" id="PF01584">
    <property type="entry name" value="CheW"/>
    <property type="match status" value="1"/>
</dbReference>
<dbReference type="eggNOG" id="COG0835">
    <property type="taxonomic scope" value="Bacteria"/>
</dbReference>
<organism evidence="3 4">
    <name type="scientific">Aminomonas paucivorans DSM 12260</name>
    <dbReference type="NCBI Taxonomy" id="584708"/>
    <lineage>
        <taxon>Bacteria</taxon>
        <taxon>Thermotogati</taxon>
        <taxon>Synergistota</taxon>
        <taxon>Synergistia</taxon>
        <taxon>Synergistales</taxon>
        <taxon>Synergistaceae</taxon>
        <taxon>Aminomonas</taxon>
    </lineage>
</organism>
<evidence type="ECO:0000313" key="3">
    <source>
        <dbReference type="EMBL" id="EFQ22909.1"/>
    </source>
</evidence>
<dbReference type="OrthoDB" id="9794382at2"/>
<dbReference type="PANTHER" id="PTHR22617">
    <property type="entry name" value="CHEMOTAXIS SENSOR HISTIDINE KINASE-RELATED"/>
    <property type="match status" value="1"/>
</dbReference>